<dbReference type="AlphaFoldDB" id="A0A134CEZ0"/>
<dbReference type="InterPro" id="IPR014729">
    <property type="entry name" value="Rossmann-like_a/b/a_fold"/>
</dbReference>
<comment type="similarity">
    <text evidence="2 7">In the C-terminal section; belongs to the NAD synthetase family.</text>
</comment>
<keyword evidence="5 7" id="KW-0067">ATP-binding</keyword>
<sequence>MLTIGLAQLHIHAGNPRYNLTIMQQYIQHAKEENCDIIIFPELAIPGYFIGDLWEQTDFINESIACGEEIRKAANGIIIIFGNVAIDKNKKQHDNRLRKYNAMFIAHNQSFIGPSRSPYPFYIKTLLPDYREFSDPRHFTSLIQVAQEENCTIYDLLSPIKLNTSSPHPLRVGPLICEDSWDDAYQVKPMLNLQQEAPIDLFVNISNSPFTIGKTKKRHELFHEKLNMLHAPAVYVNVTGIQNNGKNVYTFDGSSSAYNQDGTPVYTCKTFSDELAILQYDEVNHQFIPPSGYIQKNNTSEITSIYEALHYGIHTFLTTMGIEKVVIGISGGIDSAVNAALYARVLKPENILLVNMPSQYNSDLTKNLSQQLADNLQCPYAIVPIQDSVELTCRQIQDIQNNQPRAAAAKLQLTDAVLENIQARDRSSRVLAGIAAAFGGVFTCNANKAECTVGYATLYGDSAGFLAATADLWKHQVYDLAHYLNDKVYKKEVIPQEIIDLVPSAELSAQQDITKGQGDPLCYPYHDYLFAAFIEKWNRATPETILNHYAKGTLEEYLGCPISIHSIFPNAAAFITDLEYWWKRFSGLGVAKRIQSPPILSVSRRSFGFDLRESQLTPYYSQAYLHLKEKLLTPQK</sequence>
<evidence type="ECO:0000256" key="6">
    <source>
        <dbReference type="ARBA" id="ARBA00023027"/>
    </source>
</evidence>
<accession>A0A134CEZ0</accession>
<dbReference type="CDD" id="cd07570">
    <property type="entry name" value="GAT_Gln-NAD-synth"/>
    <property type="match status" value="1"/>
</dbReference>
<evidence type="ECO:0000256" key="8">
    <source>
        <dbReference type="RuleBase" id="RU003811"/>
    </source>
</evidence>
<dbReference type="PROSITE" id="PS50263">
    <property type="entry name" value="CN_HYDROLASE"/>
    <property type="match status" value="1"/>
</dbReference>
<dbReference type="PIRSF" id="PIRSF006630">
    <property type="entry name" value="NADS_GAT"/>
    <property type="match status" value="1"/>
</dbReference>
<dbReference type="Gene3D" id="3.40.50.620">
    <property type="entry name" value="HUPs"/>
    <property type="match status" value="1"/>
</dbReference>
<evidence type="ECO:0000256" key="5">
    <source>
        <dbReference type="ARBA" id="ARBA00022840"/>
    </source>
</evidence>
<name>A0A134CEZ0_9FIRM</name>
<evidence type="ECO:0000259" key="9">
    <source>
        <dbReference type="PROSITE" id="PS50263"/>
    </source>
</evidence>
<proteinExistence type="inferred from homology"/>
<keyword evidence="11" id="KW-1185">Reference proteome</keyword>
<dbReference type="Pfam" id="PF02540">
    <property type="entry name" value="NAD_synthase"/>
    <property type="match status" value="1"/>
</dbReference>
<dbReference type="PANTHER" id="PTHR23090:SF9">
    <property type="entry name" value="GLUTAMINE-DEPENDENT NAD(+) SYNTHETASE"/>
    <property type="match status" value="1"/>
</dbReference>
<dbReference type="PATRIC" id="fig|1588748.3.peg.1039"/>
<dbReference type="GO" id="GO:0005737">
    <property type="term" value="C:cytoplasm"/>
    <property type="evidence" value="ECO:0007669"/>
    <property type="project" value="InterPro"/>
</dbReference>
<comment type="caution">
    <text evidence="10">The sequence shown here is derived from an EMBL/GenBank/DDBJ whole genome shotgun (WGS) entry which is preliminary data.</text>
</comment>
<evidence type="ECO:0000256" key="7">
    <source>
        <dbReference type="PIRNR" id="PIRNR006630"/>
    </source>
</evidence>
<dbReference type="InterPro" id="IPR003694">
    <property type="entry name" value="NAD_synthase"/>
</dbReference>
<comment type="pathway">
    <text evidence="1 7">Cofactor biosynthesis; NAD(+) biosynthesis; NAD(+) from deamido-NAD(+) (L-Gln route): step 1/1.</text>
</comment>
<evidence type="ECO:0000256" key="4">
    <source>
        <dbReference type="ARBA" id="ARBA00022741"/>
    </source>
</evidence>
<dbReference type="Proteomes" id="UP000070160">
    <property type="component" value="Unassembled WGS sequence"/>
</dbReference>
<dbReference type="GO" id="GO:0009435">
    <property type="term" value="P:NAD+ biosynthetic process"/>
    <property type="evidence" value="ECO:0007669"/>
    <property type="project" value="UniProtKB-UniRule"/>
</dbReference>
<comment type="similarity">
    <text evidence="8">Belongs to the NAD synthetase family.</text>
</comment>
<dbReference type="STRING" id="1588748.HMPREF3182_01081"/>
<evidence type="ECO:0000256" key="3">
    <source>
        <dbReference type="ARBA" id="ARBA00022598"/>
    </source>
</evidence>
<dbReference type="InterPro" id="IPR022310">
    <property type="entry name" value="NAD/GMP_synthase"/>
</dbReference>
<dbReference type="GO" id="GO:0003952">
    <property type="term" value="F:NAD+ synthase (glutamine-hydrolyzing) activity"/>
    <property type="evidence" value="ECO:0007669"/>
    <property type="project" value="UniProtKB-UniRule"/>
</dbReference>
<dbReference type="InterPro" id="IPR014445">
    <property type="entry name" value="Gln-dep_NAD_synthase"/>
</dbReference>
<dbReference type="RefSeq" id="WP_062485859.1">
    <property type="nucleotide sequence ID" value="NZ_KQ960952.1"/>
</dbReference>
<dbReference type="SUPFAM" id="SSF56317">
    <property type="entry name" value="Carbon-nitrogen hydrolase"/>
    <property type="match status" value="1"/>
</dbReference>
<dbReference type="GO" id="GO:0004359">
    <property type="term" value="F:glutaminase activity"/>
    <property type="evidence" value="ECO:0007669"/>
    <property type="project" value="InterPro"/>
</dbReference>
<evidence type="ECO:0000256" key="2">
    <source>
        <dbReference type="ARBA" id="ARBA00007145"/>
    </source>
</evidence>
<dbReference type="NCBIfam" id="TIGR00552">
    <property type="entry name" value="nadE"/>
    <property type="match status" value="1"/>
</dbReference>
<evidence type="ECO:0000256" key="1">
    <source>
        <dbReference type="ARBA" id="ARBA00005188"/>
    </source>
</evidence>
<evidence type="ECO:0000313" key="11">
    <source>
        <dbReference type="Proteomes" id="UP000070160"/>
    </source>
</evidence>
<feature type="domain" description="CN hydrolase" evidence="9">
    <location>
        <begin position="2"/>
        <end position="285"/>
    </location>
</feature>
<organism evidence="10 11">
    <name type="scientific">Megasphaera hutchinsoni</name>
    <dbReference type="NCBI Taxonomy" id="1588748"/>
    <lineage>
        <taxon>Bacteria</taxon>
        <taxon>Bacillati</taxon>
        <taxon>Bacillota</taxon>
        <taxon>Negativicutes</taxon>
        <taxon>Veillonellales</taxon>
        <taxon>Veillonellaceae</taxon>
        <taxon>Megasphaera</taxon>
    </lineage>
</organism>
<keyword evidence="3 7" id="KW-0436">Ligase</keyword>
<dbReference type="Pfam" id="PF00795">
    <property type="entry name" value="CN_hydrolase"/>
    <property type="match status" value="1"/>
</dbReference>
<dbReference type="InterPro" id="IPR036526">
    <property type="entry name" value="C-N_Hydrolase_sf"/>
</dbReference>
<dbReference type="InterPro" id="IPR003010">
    <property type="entry name" value="C-N_Hydrolase"/>
</dbReference>
<dbReference type="SUPFAM" id="SSF52402">
    <property type="entry name" value="Adenine nucleotide alpha hydrolases-like"/>
    <property type="match status" value="1"/>
</dbReference>
<dbReference type="EMBL" id="LSDT01000044">
    <property type="protein sequence ID" value="KXB90657.1"/>
    <property type="molecule type" value="Genomic_DNA"/>
</dbReference>
<reference evidence="11" key="1">
    <citation type="submission" date="2016-01" db="EMBL/GenBank/DDBJ databases">
        <authorList>
            <person name="Mitreva M."/>
            <person name="Pepin K.H."/>
            <person name="Mihindukulasuriya K.A."/>
            <person name="Fulton R."/>
            <person name="Fronick C."/>
            <person name="O'Laughlin M."/>
            <person name="Miner T."/>
            <person name="Herter B."/>
            <person name="Rosa B.A."/>
            <person name="Cordes M."/>
            <person name="Tomlinson C."/>
            <person name="Wollam A."/>
            <person name="Palsikar V.B."/>
            <person name="Mardis E.R."/>
            <person name="Wilson R.K."/>
        </authorList>
    </citation>
    <scope>NUCLEOTIDE SEQUENCE [LARGE SCALE GENOMIC DNA]</scope>
    <source>
        <strain evidence="11">KA00182</strain>
    </source>
</reference>
<dbReference type="UniPathway" id="UPA00253">
    <property type="reaction ID" value="UER00334"/>
</dbReference>
<comment type="catalytic activity">
    <reaction evidence="7">
        <text>deamido-NAD(+) + L-glutamine + ATP + H2O = L-glutamate + AMP + diphosphate + NAD(+) + H(+)</text>
        <dbReference type="Rhea" id="RHEA:24384"/>
        <dbReference type="ChEBI" id="CHEBI:15377"/>
        <dbReference type="ChEBI" id="CHEBI:15378"/>
        <dbReference type="ChEBI" id="CHEBI:29985"/>
        <dbReference type="ChEBI" id="CHEBI:30616"/>
        <dbReference type="ChEBI" id="CHEBI:33019"/>
        <dbReference type="ChEBI" id="CHEBI:57540"/>
        <dbReference type="ChEBI" id="CHEBI:58359"/>
        <dbReference type="ChEBI" id="CHEBI:58437"/>
        <dbReference type="ChEBI" id="CHEBI:456215"/>
        <dbReference type="EC" id="6.3.5.1"/>
    </reaction>
</comment>
<gene>
    <name evidence="10" type="ORF">HMPREF3182_01081</name>
</gene>
<protein>
    <recommendedName>
        <fullName evidence="7">Glutamine-dependent NAD(+) synthetase</fullName>
        <ecNumber evidence="7">6.3.5.1</ecNumber>
    </recommendedName>
    <alternativeName>
        <fullName evidence="7">NAD(+) synthase [glutamine-hydrolyzing]</fullName>
    </alternativeName>
</protein>
<dbReference type="CDD" id="cd00553">
    <property type="entry name" value="NAD_synthase"/>
    <property type="match status" value="1"/>
</dbReference>
<keyword evidence="4 7" id="KW-0547">Nucleotide-binding</keyword>
<keyword evidence="6 7" id="KW-0520">NAD</keyword>
<dbReference type="GO" id="GO:0005524">
    <property type="term" value="F:ATP binding"/>
    <property type="evidence" value="ECO:0007669"/>
    <property type="project" value="UniProtKB-UniRule"/>
</dbReference>
<evidence type="ECO:0000313" key="10">
    <source>
        <dbReference type="EMBL" id="KXB90657.1"/>
    </source>
</evidence>
<dbReference type="Gene3D" id="3.60.110.10">
    <property type="entry name" value="Carbon-nitrogen hydrolase"/>
    <property type="match status" value="1"/>
</dbReference>
<dbReference type="PANTHER" id="PTHR23090">
    <property type="entry name" value="NH 3 /GLUTAMINE-DEPENDENT NAD + SYNTHETASE"/>
    <property type="match status" value="1"/>
</dbReference>
<dbReference type="EC" id="6.3.5.1" evidence="7"/>